<dbReference type="GO" id="GO:0000160">
    <property type="term" value="P:phosphorelay signal transduction system"/>
    <property type="evidence" value="ECO:0007669"/>
    <property type="project" value="InterPro"/>
</dbReference>
<sequence length="340" mass="38644">MINRAVLENIFAPQYTVIEAENGKEALDMLMEHREEICAVILDVIMPVMDGIEALEKMNILGITEQIPVFLITSETADDTLKKAYGLGVMDVVAKPVVPYVVQRRIGSVIELFSARKRLNAKVIEQQNEIIAQQDHIIELNIGMIEALSTAIEFRSGESGEHVRRIHDITEYLLKNTELGEGLSDQDIMDISLASIMHDVGKISIPDAILNKPGRLTPEEFEIMKTHTTQGGQLLERIPQMKEHETFHYAYDIALHHHERYDGRGYPDGLKGDEISLWAQIVSLADVYDALTSKRVYKDAFDADEAIQMMKDGKCGVFNPEYLAIFLREEPRIREFYRRT</sequence>
<feature type="domain" description="HD-GYP" evidence="5">
    <location>
        <begin position="137"/>
        <end position="340"/>
    </location>
</feature>
<dbReference type="Pfam" id="PF13487">
    <property type="entry name" value="HD_5"/>
    <property type="match status" value="1"/>
</dbReference>
<dbReference type="InterPro" id="IPR011006">
    <property type="entry name" value="CheY-like_superfamily"/>
</dbReference>
<comment type="function">
    <text evidence="2">May play the central regulatory role in sporulation. It may be an element of the effector pathway responsible for the activation of sporulation genes in response to nutritional stress. Spo0A may act in concert with spo0H (a sigma factor) to control the expression of some genes that are critical to the sporulation process.</text>
</comment>
<dbReference type="InterPro" id="IPR001789">
    <property type="entry name" value="Sig_transdc_resp-reg_receiver"/>
</dbReference>
<dbReference type="SMART" id="SM00471">
    <property type="entry name" value="HDc"/>
    <property type="match status" value="1"/>
</dbReference>
<dbReference type="PROSITE" id="PS51832">
    <property type="entry name" value="HD_GYP"/>
    <property type="match status" value="1"/>
</dbReference>
<dbReference type="Gene3D" id="3.40.50.2300">
    <property type="match status" value="1"/>
</dbReference>
<feature type="modified residue" description="4-aspartylphosphate" evidence="3">
    <location>
        <position position="43"/>
    </location>
</feature>
<evidence type="ECO:0000259" key="5">
    <source>
        <dbReference type="PROSITE" id="PS51832"/>
    </source>
</evidence>
<dbReference type="AlphaFoldDB" id="A0A9D2BA87"/>
<dbReference type="InterPro" id="IPR003607">
    <property type="entry name" value="HD/PDEase_dom"/>
</dbReference>
<dbReference type="PROSITE" id="PS50110">
    <property type="entry name" value="RESPONSE_REGULATORY"/>
    <property type="match status" value="1"/>
</dbReference>
<dbReference type="Gene3D" id="1.10.3210.10">
    <property type="entry name" value="Hypothetical protein af1432"/>
    <property type="match status" value="1"/>
</dbReference>
<evidence type="ECO:0000256" key="1">
    <source>
        <dbReference type="ARBA" id="ARBA00018672"/>
    </source>
</evidence>
<dbReference type="SMART" id="SM00448">
    <property type="entry name" value="REC"/>
    <property type="match status" value="1"/>
</dbReference>
<comment type="caution">
    <text evidence="6">The sequence shown here is derived from an EMBL/GenBank/DDBJ whole genome shotgun (WGS) entry which is preliminary data.</text>
</comment>
<dbReference type="Proteomes" id="UP000886721">
    <property type="component" value="Unassembled WGS sequence"/>
</dbReference>
<dbReference type="PANTHER" id="PTHR45228:SF4">
    <property type="entry name" value="LIPOPROTEIN"/>
    <property type="match status" value="1"/>
</dbReference>
<dbReference type="CDD" id="cd00077">
    <property type="entry name" value="HDc"/>
    <property type="match status" value="1"/>
</dbReference>
<evidence type="ECO:0000256" key="3">
    <source>
        <dbReference type="PROSITE-ProRule" id="PRU00169"/>
    </source>
</evidence>
<organism evidence="6 7">
    <name type="scientific">Candidatus Anaerostipes excrementavium</name>
    <dbReference type="NCBI Taxonomy" id="2838463"/>
    <lineage>
        <taxon>Bacteria</taxon>
        <taxon>Bacillati</taxon>
        <taxon>Bacillota</taxon>
        <taxon>Clostridia</taxon>
        <taxon>Lachnospirales</taxon>
        <taxon>Lachnospiraceae</taxon>
        <taxon>Anaerostipes</taxon>
    </lineage>
</organism>
<evidence type="ECO:0000259" key="4">
    <source>
        <dbReference type="PROSITE" id="PS50110"/>
    </source>
</evidence>
<protein>
    <recommendedName>
        <fullName evidence="1">Stage 0 sporulation protein A homolog</fullName>
    </recommendedName>
</protein>
<proteinExistence type="predicted"/>
<reference evidence="6" key="2">
    <citation type="submission" date="2021-04" db="EMBL/GenBank/DDBJ databases">
        <authorList>
            <person name="Gilroy R."/>
        </authorList>
    </citation>
    <scope>NUCLEOTIDE SEQUENCE</scope>
    <source>
        <strain evidence="6">CHK191-13928</strain>
    </source>
</reference>
<dbReference type="EMBL" id="DXEM01000034">
    <property type="protein sequence ID" value="HIX68668.1"/>
    <property type="molecule type" value="Genomic_DNA"/>
</dbReference>
<gene>
    <name evidence="6" type="ORF">H9735_11185</name>
</gene>
<reference evidence="6" key="1">
    <citation type="journal article" date="2021" name="PeerJ">
        <title>Extensive microbial diversity within the chicken gut microbiome revealed by metagenomics and culture.</title>
        <authorList>
            <person name="Gilroy R."/>
            <person name="Ravi A."/>
            <person name="Getino M."/>
            <person name="Pursley I."/>
            <person name="Horton D.L."/>
            <person name="Alikhan N.F."/>
            <person name="Baker D."/>
            <person name="Gharbi K."/>
            <person name="Hall N."/>
            <person name="Watson M."/>
            <person name="Adriaenssens E.M."/>
            <person name="Foster-Nyarko E."/>
            <person name="Jarju S."/>
            <person name="Secka A."/>
            <person name="Antonio M."/>
            <person name="Oren A."/>
            <person name="Chaudhuri R.R."/>
            <person name="La Ragione R."/>
            <person name="Hildebrand F."/>
            <person name="Pallen M.J."/>
        </authorList>
    </citation>
    <scope>NUCLEOTIDE SEQUENCE</scope>
    <source>
        <strain evidence="6">CHK191-13928</strain>
    </source>
</reference>
<keyword evidence="3" id="KW-0597">Phosphoprotein</keyword>
<feature type="domain" description="Response regulatory" evidence="4">
    <location>
        <begin position="1"/>
        <end position="110"/>
    </location>
</feature>
<dbReference type="Pfam" id="PF00072">
    <property type="entry name" value="Response_reg"/>
    <property type="match status" value="1"/>
</dbReference>
<evidence type="ECO:0000313" key="6">
    <source>
        <dbReference type="EMBL" id="HIX68668.1"/>
    </source>
</evidence>
<dbReference type="SUPFAM" id="SSF109604">
    <property type="entry name" value="HD-domain/PDEase-like"/>
    <property type="match status" value="1"/>
</dbReference>
<dbReference type="InterPro" id="IPR037522">
    <property type="entry name" value="HD_GYP_dom"/>
</dbReference>
<evidence type="ECO:0000256" key="2">
    <source>
        <dbReference type="ARBA" id="ARBA00024867"/>
    </source>
</evidence>
<accession>A0A9D2BA87</accession>
<dbReference type="PANTHER" id="PTHR45228">
    <property type="entry name" value="CYCLIC DI-GMP PHOSPHODIESTERASE TM_0186-RELATED"/>
    <property type="match status" value="1"/>
</dbReference>
<evidence type="ECO:0000313" key="7">
    <source>
        <dbReference type="Proteomes" id="UP000886721"/>
    </source>
</evidence>
<dbReference type="InterPro" id="IPR052020">
    <property type="entry name" value="Cyclic_di-GMP/3'3'-cGAMP_PDE"/>
</dbReference>
<name>A0A9D2BA87_9FIRM</name>
<dbReference type="SUPFAM" id="SSF52172">
    <property type="entry name" value="CheY-like"/>
    <property type="match status" value="1"/>
</dbReference>